<dbReference type="SUPFAM" id="SSF48403">
    <property type="entry name" value="Ankyrin repeat"/>
    <property type="match status" value="1"/>
</dbReference>
<organism evidence="2 3">
    <name type="scientific">Chaetoceros tenuissimus</name>
    <dbReference type="NCBI Taxonomy" id="426638"/>
    <lineage>
        <taxon>Eukaryota</taxon>
        <taxon>Sar</taxon>
        <taxon>Stramenopiles</taxon>
        <taxon>Ochrophyta</taxon>
        <taxon>Bacillariophyta</taxon>
        <taxon>Coscinodiscophyceae</taxon>
        <taxon>Chaetocerotophycidae</taxon>
        <taxon>Chaetocerotales</taxon>
        <taxon>Chaetocerotaceae</taxon>
        <taxon>Chaetoceros</taxon>
    </lineage>
</organism>
<dbReference type="SUPFAM" id="SSF140860">
    <property type="entry name" value="Pseudo ankyrin repeat-like"/>
    <property type="match status" value="1"/>
</dbReference>
<dbReference type="EMBL" id="BLLK01000047">
    <property type="protein sequence ID" value="GFH54998.1"/>
    <property type="molecule type" value="Genomic_DNA"/>
</dbReference>
<dbReference type="Gene3D" id="1.25.40.20">
    <property type="entry name" value="Ankyrin repeat-containing domain"/>
    <property type="match status" value="1"/>
</dbReference>
<evidence type="ECO:0008006" key="4">
    <source>
        <dbReference type="Google" id="ProtNLM"/>
    </source>
</evidence>
<comment type="caution">
    <text evidence="2">The sequence shown here is derived from an EMBL/GenBank/DDBJ whole genome shotgun (WGS) entry which is preliminary data.</text>
</comment>
<dbReference type="PANTHER" id="PTHR46586:SF3">
    <property type="entry name" value="ANKYRIN REPEAT-CONTAINING PROTEIN"/>
    <property type="match status" value="1"/>
</dbReference>
<gene>
    <name evidence="2" type="ORF">CTEN210_11474</name>
</gene>
<dbReference type="InterPro" id="IPR036770">
    <property type="entry name" value="Ankyrin_rpt-contain_sf"/>
</dbReference>
<dbReference type="Proteomes" id="UP001054902">
    <property type="component" value="Unassembled WGS sequence"/>
</dbReference>
<reference evidence="2 3" key="1">
    <citation type="journal article" date="2021" name="Sci. Rep.">
        <title>The genome of the diatom Chaetoceros tenuissimus carries an ancient integrated fragment of an extant virus.</title>
        <authorList>
            <person name="Hongo Y."/>
            <person name="Kimura K."/>
            <person name="Takaki Y."/>
            <person name="Yoshida Y."/>
            <person name="Baba S."/>
            <person name="Kobayashi G."/>
            <person name="Nagasaki K."/>
            <person name="Hano T."/>
            <person name="Tomaru Y."/>
        </authorList>
    </citation>
    <scope>NUCLEOTIDE SEQUENCE [LARGE SCALE GENOMIC DNA]</scope>
    <source>
        <strain evidence="2 3">NIES-3715</strain>
    </source>
</reference>
<protein>
    <recommendedName>
        <fullName evidence="4">F-box domain-containing protein</fullName>
    </recommendedName>
</protein>
<proteinExistence type="predicted"/>
<evidence type="ECO:0000313" key="2">
    <source>
        <dbReference type="EMBL" id="GFH54998.1"/>
    </source>
</evidence>
<name>A0AAD3CZE0_9STRA</name>
<dbReference type="InterPro" id="IPR052050">
    <property type="entry name" value="SecEffector_AnkRepeat"/>
</dbReference>
<sequence length="703" mass="81947">MTSEPERKKAKTDHKDSSTADDSRVKELQDKILALKEKYPELGCIDQLKLHSCLGEAFVKYKSEQGRLENERHCPIYKLPNEILQKCFEFVGGDGYLFTATVSKKFHDAFTSKFVSKQKTNNGKLTSYRYGACSTSSAKYCVETCCKTQDEKDQIFIAGAVNGNIEILEYALVEGYDLLPTINCFGYKDIKKWGNYFEPDLRYIQLEVVIGSPDEVISRKHSSKPCSIARIAREGHLHVLKYLYEKVNFRMGMQLASYEAIRNGHLDILEWLHSIDYLEELSTIDDGFERLICFCDEDCPAEVLKWLIERGYYKESNHNEYSSFYWNVLEFADKDLLDYCLSKGVEFGQCEEAIDRIARSGNIEFAEYCQEKGLRMTSGAYYYAIQSSSLEMVKFLHRSGIPWCSEYHRWTSAHAAKSNDLEILQYLHRNGCPWHPDTFKEFLLLGMSNTVETLPTIEVFRFLYENGCPWDKCFSRGIVQKVKDISFLKYMNESGLPYDNDLLELALRQQWFDGVKYIIESKKYEIPKNCSQKIIEMKDISLLKYLHESGLQYDRYLLATALRQQWLDGVKYIIESEMKCEKPADLGSVIYSDEFWFRCHDIEVLKYLKSTGMEWGKSESVFEGIVSSDSEFKDCLEVFHWAIESGCPFDEESEDKIFYWAFHSWLADPFNKQKREILSYLQKRGVAQGNVFHKYHEFHPQPF</sequence>
<evidence type="ECO:0000256" key="1">
    <source>
        <dbReference type="SAM" id="MobiDB-lite"/>
    </source>
</evidence>
<feature type="region of interest" description="Disordered" evidence="1">
    <location>
        <begin position="1"/>
        <end position="24"/>
    </location>
</feature>
<dbReference type="AlphaFoldDB" id="A0AAD3CZE0"/>
<evidence type="ECO:0000313" key="3">
    <source>
        <dbReference type="Proteomes" id="UP001054902"/>
    </source>
</evidence>
<accession>A0AAD3CZE0</accession>
<keyword evidence="3" id="KW-1185">Reference proteome</keyword>
<dbReference type="PANTHER" id="PTHR46586">
    <property type="entry name" value="ANKYRIN REPEAT-CONTAINING PROTEIN"/>
    <property type="match status" value="1"/>
</dbReference>